<dbReference type="InterPro" id="IPR002229">
    <property type="entry name" value="RhesusRHD"/>
</dbReference>
<dbReference type="PRINTS" id="PR00342">
    <property type="entry name" value="RHESUSRHD"/>
</dbReference>
<dbReference type="PANTHER" id="PTHR34229">
    <property type="entry name" value="METAL TRANSPORT PROTEIN HI_1621-RELATED"/>
    <property type="match status" value="1"/>
</dbReference>
<keyword evidence="5 7" id="KW-1133">Transmembrane helix</keyword>
<evidence type="ECO:0000256" key="3">
    <source>
        <dbReference type="ARBA" id="ARBA00022475"/>
    </source>
</evidence>
<keyword evidence="4 7" id="KW-0812">Transmembrane</keyword>
<gene>
    <name evidence="8" type="primary">cbiM</name>
    <name evidence="8" type="ORF">D5R97_03000</name>
</gene>
<feature type="transmembrane region" description="Helical" evidence="7">
    <location>
        <begin position="85"/>
        <end position="102"/>
    </location>
</feature>
<evidence type="ECO:0000256" key="4">
    <source>
        <dbReference type="ARBA" id="ARBA00022692"/>
    </source>
</evidence>
<sequence>MKFKEVGVLHLADGVLSMPVVGVTYAAAGALTLYSAWGIKEEEVPKVSLMSGGFFALSLLSIPVGPSSVHPMLAGLMGVVLGRRATLAFLVALLLQAILFQHGGLTTLGANTLLLAIPALLAYGLFYRMENKSVFFRGVLAGVLGVAGTVIFLILLLLLTDPRFGEGLLSVINILVLGHVPLAVVEGLVTGFALRLLYNVRPALLGITFKPKDI</sequence>
<comment type="subcellular location">
    <subcellularLocation>
        <location evidence="1">Cell membrane</location>
        <topology evidence="1">Multi-pass membrane protein</topology>
    </subcellularLocation>
</comment>
<evidence type="ECO:0000256" key="5">
    <source>
        <dbReference type="ARBA" id="ARBA00022989"/>
    </source>
</evidence>
<evidence type="ECO:0000256" key="1">
    <source>
        <dbReference type="ARBA" id="ARBA00004651"/>
    </source>
</evidence>
<dbReference type="NCBIfam" id="NF004907">
    <property type="entry name" value="PRK06265.2-2"/>
    <property type="match status" value="1"/>
</dbReference>
<dbReference type="AlphaFoldDB" id="A0A424YGP6"/>
<keyword evidence="2" id="KW-0813">Transport</keyword>
<name>A0A424YGP6_9FIRM</name>
<evidence type="ECO:0000313" key="8">
    <source>
        <dbReference type="EMBL" id="RQD77169.1"/>
    </source>
</evidence>
<evidence type="ECO:0000313" key="9">
    <source>
        <dbReference type="Proteomes" id="UP000285138"/>
    </source>
</evidence>
<protein>
    <submittedName>
        <fullName evidence="8">Cobalt transporter CbiM</fullName>
    </submittedName>
</protein>
<organism evidence="8 9">
    <name type="scientific">Candidatus Syntrophonatronum acetioxidans</name>
    <dbReference type="NCBI Taxonomy" id="1795816"/>
    <lineage>
        <taxon>Bacteria</taxon>
        <taxon>Bacillati</taxon>
        <taxon>Bacillota</taxon>
        <taxon>Clostridia</taxon>
        <taxon>Eubacteriales</taxon>
        <taxon>Syntrophomonadaceae</taxon>
        <taxon>Candidatus Syntrophonatronum</taxon>
    </lineage>
</organism>
<keyword evidence="3" id="KW-1003">Cell membrane</keyword>
<dbReference type="PANTHER" id="PTHR34229:SF1">
    <property type="entry name" value="METAL TRANSPORT PROTEIN HI_1621-RELATED"/>
    <property type="match status" value="1"/>
</dbReference>
<accession>A0A424YGP6</accession>
<dbReference type="GO" id="GO:0000041">
    <property type="term" value="P:transition metal ion transport"/>
    <property type="evidence" value="ECO:0007669"/>
    <property type="project" value="InterPro"/>
</dbReference>
<dbReference type="EMBL" id="QZAA01000080">
    <property type="protein sequence ID" value="RQD77169.1"/>
    <property type="molecule type" value="Genomic_DNA"/>
</dbReference>
<dbReference type="Proteomes" id="UP000285138">
    <property type="component" value="Unassembled WGS sequence"/>
</dbReference>
<dbReference type="Pfam" id="PF01891">
    <property type="entry name" value="CbiM"/>
    <property type="match status" value="1"/>
</dbReference>
<keyword evidence="6 7" id="KW-0472">Membrane</keyword>
<evidence type="ECO:0000256" key="7">
    <source>
        <dbReference type="SAM" id="Phobius"/>
    </source>
</evidence>
<feature type="transmembrane region" description="Helical" evidence="7">
    <location>
        <begin position="171"/>
        <end position="194"/>
    </location>
</feature>
<dbReference type="Gene3D" id="1.10.1760.20">
    <property type="match status" value="1"/>
</dbReference>
<dbReference type="GO" id="GO:0005886">
    <property type="term" value="C:plasma membrane"/>
    <property type="evidence" value="ECO:0007669"/>
    <property type="project" value="UniProtKB-SubCell"/>
</dbReference>
<evidence type="ECO:0000256" key="2">
    <source>
        <dbReference type="ARBA" id="ARBA00022448"/>
    </source>
</evidence>
<feature type="transmembrane region" description="Helical" evidence="7">
    <location>
        <begin position="108"/>
        <end position="127"/>
    </location>
</feature>
<comment type="caution">
    <text evidence="8">The sequence shown here is derived from an EMBL/GenBank/DDBJ whole genome shotgun (WGS) entry which is preliminary data.</text>
</comment>
<evidence type="ECO:0000256" key="6">
    <source>
        <dbReference type="ARBA" id="ARBA00023136"/>
    </source>
</evidence>
<dbReference type="InterPro" id="IPR002751">
    <property type="entry name" value="CbiM/NikMN"/>
</dbReference>
<feature type="transmembrane region" description="Helical" evidence="7">
    <location>
        <begin position="12"/>
        <end position="37"/>
    </location>
</feature>
<proteinExistence type="predicted"/>
<feature type="transmembrane region" description="Helical" evidence="7">
    <location>
        <begin position="134"/>
        <end position="159"/>
    </location>
</feature>
<reference evidence="8 9" key="1">
    <citation type="submission" date="2018-08" db="EMBL/GenBank/DDBJ databases">
        <title>The metabolism and importance of syntrophic acetate oxidation coupled to methane or sulfide production in haloalkaline environments.</title>
        <authorList>
            <person name="Timmers P.H.A."/>
            <person name="Vavourakis C.D."/>
            <person name="Sorokin D.Y."/>
            <person name="Sinninghe Damste J.S."/>
            <person name="Muyzer G."/>
            <person name="Stams A.J.M."/>
            <person name="Plugge C.M."/>
        </authorList>
    </citation>
    <scope>NUCLEOTIDE SEQUENCE [LARGE SCALE GENOMIC DNA]</scope>
    <source>
        <strain evidence="8">MSAO_Bac1</strain>
    </source>
</reference>